<dbReference type="EMBL" id="GG666576">
    <property type="protein sequence ID" value="EEN52937.1"/>
    <property type="molecule type" value="Genomic_DNA"/>
</dbReference>
<dbReference type="InterPro" id="IPR005105">
    <property type="entry name" value="GlnD_Uridyltrans_N"/>
</dbReference>
<sequence length="1191" mass="133443">MSGANWVHIRRQYDEHIQKGDEAVLEGDLDLAEQYFAAALKLVHVRDHTVLQHEKEVTPLYKLGDVYCKRGCQKGDGGDFVKAAALYQGAVARTGDEALRKNLDKAVKEIDSLFLKYSLGITESKAKDNAREHKFGIRQMRNQVKYEIETIDKELNPYIHDEESHLASWMEAKRADAVRHLFEKIAEERKEFIGKLVDECIAVMGPPPCKYALIGLGSQATGLVTPYSDLEFAILIEEENEANIAYFRRLTHYMHLKVVNLGETILPAMGIKSLNDFYSDDPLDNWYYDSVTPRGFAFDGSLPNASKTPLGRKGTSTEPSSELIRTPMNMAGILEKALSLYPESGYHLANVLRNVCLIAGQQILVDEYILIVAKILRSRGGHMANQLADEMIHENICDIADPTTTATAQLLDAKKHIYRFPSVAVDCLALWANILPTAAWNTIDEMKVKKVCSPENAHHLNVLVSISAELRLKTYIANGGQKENLSALSAMTTSQNTGDQQPSEIQKVFYNCDMNHLFRYHYTAIPLKHFLSYEKFPLLQKHMVGYMNLFDNSSMVKGAMYLSFGCDRKAIACCEKAWELGKETDKSTILGIWGIACQNLGDYRKAKMCYERELQIFRKCYAPTMAHPSIASTLIHLGSVCYRLAEYSQTIRYLEEGLAMYRAFDDHNSNILHIAGVLSSLGVVFGTLGDHQKELSYSEQALEIIWRAHGRSAVHRDIAGLLDNVGTAWADSCCYEKATGFFKQSLQMKLSLYGQNTAHKDIAHSLSSLGSASFALGDFQRAVSYYKLNLEMCRAIYGETAAHPSIATALHNLGVSWNSLDNRQALVYVQQGLQVIRRFYGDEHPDTAACLNSLGSVWVKLAEHKEACSCFEEALQIFKTVYGPSTAHCGIAHCLTNLGAVWSDLGDQRKSVKYYEESLQMYERIYGPETAHSHTANCLNSLGGSYNELCDHSKAIVYCEKSLTMLRNIHGPGKDHPLISSVLNNIGFAWQGLHNWEKAIDYYEQALEMQENIYGSTAHNKIATTLGNLGASWKGRGDKEKAMKYHSQALQMNRRIHGPGTDHPSIAQCLNNLGSTCISLGNHKKALSYCEESLSMYQNVFGSNTPHPDIAIALGNIGLCWRGLGDNKKAISYYRKTLQMQQQVYGVRTPHRDIVATLDDLMRALTAERNYAKAFDYAEQADRMEEELARM</sequence>
<dbReference type="Pfam" id="PF03445">
    <property type="entry name" value="DUF294"/>
    <property type="match status" value="1"/>
</dbReference>
<feature type="repeat" description="TPR" evidence="1">
    <location>
        <begin position="1023"/>
        <end position="1056"/>
    </location>
</feature>
<evidence type="ECO:0000256" key="1">
    <source>
        <dbReference type="PROSITE-ProRule" id="PRU00339"/>
    </source>
</evidence>
<feature type="repeat" description="TPR" evidence="1">
    <location>
        <begin position="1111"/>
        <end position="1144"/>
    </location>
</feature>
<evidence type="ECO:0000313" key="3">
    <source>
        <dbReference type="EMBL" id="EEN52937.1"/>
    </source>
</evidence>
<accession>C3Z393</accession>
<dbReference type="SMART" id="SM00028">
    <property type="entry name" value="TPR"/>
    <property type="match status" value="15"/>
</dbReference>
<feature type="domain" description="Protein-PII uridylyltransferase N-terminal" evidence="2">
    <location>
        <begin position="178"/>
        <end position="262"/>
    </location>
</feature>
<dbReference type="InterPro" id="IPR019734">
    <property type="entry name" value="TPR_rpt"/>
</dbReference>
<dbReference type="InterPro" id="IPR011990">
    <property type="entry name" value="TPR-like_helical_dom_sf"/>
</dbReference>
<dbReference type="InParanoid" id="C3Z393"/>
<dbReference type="PANTHER" id="PTHR19959">
    <property type="entry name" value="KINESIN LIGHT CHAIN"/>
    <property type="match status" value="1"/>
</dbReference>
<organism>
    <name type="scientific">Branchiostoma floridae</name>
    <name type="common">Florida lancelet</name>
    <name type="synonym">Amphioxus</name>
    <dbReference type="NCBI Taxonomy" id="7739"/>
    <lineage>
        <taxon>Eukaryota</taxon>
        <taxon>Metazoa</taxon>
        <taxon>Chordata</taxon>
        <taxon>Cephalochordata</taxon>
        <taxon>Leptocardii</taxon>
        <taxon>Amphioxiformes</taxon>
        <taxon>Branchiostomatidae</taxon>
        <taxon>Branchiostoma</taxon>
    </lineage>
</organism>
<name>C3Z393_BRAFL</name>
<dbReference type="Gene3D" id="1.25.40.10">
    <property type="entry name" value="Tetratricopeptide repeat domain"/>
    <property type="match status" value="4"/>
</dbReference>
<dbReference type="AlphaFoldDB" id="C3Z393"/>
<evidence type="ECO:0000259" key="2">
    <source>
        <dbReference type="Pfam" id="PF03445"/>
    </source>
</evidence>
<feature type="repeat" description="TPR" evidence="1">
    <location>
        <begin position="892"/>
        <end position="925"/>
    </location>
</feature>
<protein>
    <recommendedName>
        <fullName evidence="2">Protein-PII uridylyltransferase N-terminal domain-containing protein</fullName>
    </recommendedName>
</protein>
<dbReference type="SUPFAM" id="SSF48452">
    <property type="entry name" value="TPR-like"/>
    <property type="match status" value="3"/>
</dbReference>
<feature type="repeat" description="TPR" evidence="1">
    <location>
        <begin position="980"/>
        <end position="1013"/>
    </location>
</feature>
<proteinExistence type="predicted"/>
<dbReference type="PROSITE" id="PS50005">
    <property type="entry name" value="TPR"/>
    <property type="match status" value="4"/>
</dbReference>
<dbReference type="Pfam" id="PF13374">
    <property type="entry name" value="TPR_10"/>
    <property type="match status" value="3"/>
</dbReference>
<dbReference type="PANTHER" id="PTHR19959:SF119">
    <property type="entry name" value="FUNGAL LIPASE-LIKE DOMAIN-CONTAINING PROTEIN"/>
    <property type="match status" value="1"/>
</dbReference>
<dbReference type="Pfam" id="PF13424">
    <property type="entry name" value="TPR_12"/>
    <property type="match status" value="4"/>
</dbReference>
<gene>
    <name evidence="3" type="ORF">BRAFLDRAFT_76425</name>
</gene>
<keyword evidence="1" id="KW-0802">TPR repeat</keyword>
<dbReference type="GO" id="GO:0008773">
    <property type="term" value="F:[protein-PII] uridylyltransferase activity"/>
    <property type="evidence" value="ECO:0007669"/>
    <property type="project" value="InterPro"/>
</dbReference>
<dbReference type="eggNOG" id="KOG0548">
    <property type="taxonomic scope" value="Eukaryota"/>
</dbReference>
<reference evidence="3" key="1">
    <citation type="journal article" date="2008" name="Nature">
        <title>The amphioxus genome and the evolution of the chordate karyotype.</title>
        <authorList>
            <consortium name="US DOE Joint Genome Institute (JGI-PGF)"/>
            <person name="Putnam N.H."/>
            <person name="Butts T."/>
            <person name="Ferrier D.E.K."/>
            <person name="Furlong R.F."/>
            <person name="Hellsten U."/>
            <person name="Kawashima T."/>
            <person name="Robinson-Rechavi M."/>
            <person name="Shoguchi E."/>
            <person name="Terry A."/>
            <person name="Yu J.-K."/>
            <person name="Benito-Gutierrez E.L."/>
            <person name="Dubchak I."/>
            <person name="Garcia-Fernandez J."/>
            <person name="Gibson-Brown J.J."/>
            <person name="Grigoriev I.V."/>
            <person name="Horton A.C."/>
            <person name="de Jong P.J."/>
            <person name="Jurka J."/>
            <person name="Kapitonov V.V."/>
            <person name="Kohara Y."/>
            <person name="Kuroki Y."/>
            <person name="Lindquist E."/>
            <person name="Lucas S."/>
            <person name="Osoegawa K."/>
            <person name="Pennacchio L.A."/>
            <person name="Salamov A.A."/>
            <person name="Satou Y."/>
            <person name="Sauka-Spengler T."/>
            <person name="Schmutz J."/>
            <person name="Shin-I T."/>
            <person name="Toyoda A."/>
            <person name="Bronner-Fraser M."/>
            <person name="Fujiyama A."/>
            <person name="Holland L.Z."/>
            <person name="Holland P.W.H."/>
            <person name="Satoh N."/>
            <person name="Rokhsar D.S."/>
        </authorList>
    </citation>
    <scope>NUCLEOTIDE SEQUENCE [LARGE SCALE GENOMIC DNA]</scope>
    <source>
        <strain evidence="3">S238N-H82</strain>
        <tissue evidence="3">Testes</tissue>
    </source>
</reference>